<dbReference type="OrthoDB" id="9810867at2"/>
<reference evidence="9 10" key="1">
    <citation type="submission" date="2019-06" db="EMBL/GenBank/DDBJ databases">
        <title>Desulfobotulus mexicanus sp. nov., a novel sulfate-reducing bacterium isolated from the sediment of an alkaline crater lake in Mexico.</title>
        <authorList>
            <person name="Hirschler-Rea A."/>
        </authorList>
    </citation>
    <scope>NUCLEOTIDE SEQUENCE [LARGE SCALE GENOMIC DNA]</scope>
    <source>
        <strain evidence="9 10">PAR22N</strain>
    </source>
</reference>
<dbReference type="AlphaFoldDB" id="A0A5Q4VCH8"/>
<keyword evidence="4 7" id="KW-0255">Endonuclease</keyword>
<dbReference type="HAMAP" id="MF_00227">
    <property type="entry name" value="RNase_P"/>
    <property type="match status" value="1"/>
</dbReference>
<evidence type="ECO:0000256" key="7">
    <source>
        <dbReference type="HAMAP-Rule" id="MF_00227"/>
    </source>
</evidence>
<dbReference type="Pfam" id="PF00825">
    <property type="entry name" value="Ribonuclease_P"/>
    <property type="match status" value="1"/>
</dbReference>
<dbReference type="InterPro" id="IPR000100">
    <property type="entry name" value="RNase_P"/>
</dbReference>
<evidence type="ECO:0000313" key="9">
    <source>
        <dbReference type="EMBL" id="TYT75255.1"/>
    </source>
</evidence>
<keyword evidence="6 7" id="KW-0694">RNA-binding</keyword>
<dbReference type="InterPro" id="IPR020568">
    <property type="entry name" value="Ribosomal_Su5_D2-typ_SF"/>
</dbReference>
<evidence type="ECO:0000256" key="2">
    <source>
        <dbReference type="ARBA" id="ARBA00022694"/>
    </source>
</evidence>
<protein>
    <recommendedName>
        <fullName evidence="7 8">Ribonuclease P protein component</fullName>
        <shortName evidence="7">RNase P protein</shortName>
        <shortName evidence="7">RNaseP protein</shortName>
        <ecNumber evidence="7 8">3.1.26.5</ecNumber>
    </recommendedName>
    <alternativeName>
        <fullName evidence="7">Protein C5</fullName>
    </alternativeName>
</protein>
<name>A0A5Q4VCH8_9BACT</name>
<dbReference type="GO" id="GO:0004526">
    <property type="term" value="F:ribonuclease P activity"/>
    <property type="evidence" value="ECO:0007669"/>
    <property type="project" value="UniProtKB-UniRule"/>
</dbReference>
<comment type="caution">
    <text evidence="9">The sequence shown here is derived from an EMBL/GenBank/DDBJ whole genome shotgun (WGS) entry which is preliminary data.</text>
</comment>
<dbReference type="InterPro" id="IPR020539">
    <property type="entry name" value="RNase_P_CS"/>
</dbReference>
<dbReference type="NCBIfam" id="TIGR00188">
    <property type="entry name" value="rnpA"/>
    <property type="match status" value="1"/>
</dbReference>
<accession>A0A5Q4VCH8</accession>
<evidence type="ECO:0000256" key="8">
    <source>
        <dbReference type="NCBIfam" id="TIGR00188"/>
    </source>
</evidence>
<dbReference type="GO" id="GO:0001682">
    <property type="term" value="P:tRNA 5'-leader removal"/>
    <property type="evidence" value="ECO:0007669"/>
    <property type="project" value="UniProtKB-UniRule"/>
</dbReference>
<keyword evidence="5 7" id="KW-0378">Hydrolase</keyword>
<comment type="catalytic activity">
    <reaction evidence="7">
        <text>Endonucleolytic cleavage of RNA, removing 5'-extranucleotides from tRNA precursor.</text>
        <dbReference type="EC" id="3.1.26.5"/>
    </reaction>
</comment>
<comment type="function">
    <text evidence="1 7">RNaseP catalyzes the removal of the 5'-leader sequence from pre-tRNA to produce the mature 5'-terminus. It can also cleave other RNA substrates such as 4.5S RNA. The protein component plays an auxiliary but essential role in vivo by binding to the 5'-leader sequence and broadening the substrate specificity of the ribozyme.</text>
</comment>
<comment type="similarity">
    <text evidence="7">Belongs to the RnpA family.</text>
</comment>
<evidence type="ECO:0000256" key="4">
    <source>
        <dbReference type="ARBA" id="ARBA00022759"/>
    </source>
</evidence>
<dbReference type="SUPFAM" id="SSF54211">
    <property type="entry name" value="Ribosomal protein S5 domain 2-like"/>
    <property type="match status" value="1"/>
</dbReference>
<evidence type="ECO:0000256" key="5">
    <source>
        <dbReference type="ARBA" id="ARBA00022801"/>
    </source>
</evidence>
<dbReference type="EC" id="3.1.26.5" evidence="7 8"/>
<dbReference type="InterPro" id="IPR014721">
    <property type="entry name" value="Ribsml_uS5_D2-typ_fold_subgr"/>
</dbReference>
<keyword evidence="10" id="KW-1185">Reference proteome</keyword>
<evidence type="ECO:0000313" key="10">
    <source>
        <dbReference type="Proteomes" id="UP000321899"/>
    </source>
</evidence>
<evidence type="ECO:0000256" key="6">
    <source>
        <dbReference type="ARBA" id="ARBA00022884"/>
    </source>
</evidence>
<comment type="subunit">
    <text evidence="7">Consists of a catalytic RNA component (M1 or rnpB) and a protein subunit.</text>
</comment>
<proteinExistence type="inferred from homology"/>
<keyword evidence="2 7" id="KW-0819">tRNA processing</keyword>
<evidence type="ECO:0000256" key="3">
    <source>
        <dbReference type="ARBA" id="ARBA00022722"/>
    </source>
</evidence>
<dbReference type="Gene3D" id="3.30.230.10">
    <property type="match status" value="1"/>
</dbReference>
<dbReference type="GO" id="GO:0030677">
    <property type="term" value="C:ribonuclease P complex"/>
    <property type="evidence" value="ECO:0007669"/>
    <property type="project" value="TreeGrafter"/>
</dbReference>
<dbReference type="PROSITE" id="PS00648">
    <property type="entry name" value="RIBONUCLEASE_P"/>
    <property type="match status" value="1"/>
</dbReference>
<organism evidence="9 10">
    <name type="scientific">Desulfobotulus mexicanus</name>
    <dbReference type="NCBI Taxonomy" id="2586642"/>
    <lineage>
        <taxon>Bacteria</taxon>
        <taxon>Pseudomonadati</taxon>
        <taxon>Thermodesulfobacteriota</taxon>
        <taxon>Desulfobacteria</taxon>
        <taxon>Desulfobacterales</taxon>
        <taxon>Desulfobacteraceae</taxon>
        <taxon>Desulfobotulus</taxon>
    </lineage>
</organism>
<dbReference type="GO" id="GO:0000049">
    <property type="term" value="F:tRNA binding"/>
    <property type="evidence" value="ECO:0007669"/>
    <property type="project" value="UniProtKB-UniRule"/>
</dbReference>
<evidence type="ECO:0000256" key="1">
    <source>
        <dbReference type="ARBA" id="ARBA00002663"/>
    </source>
</evidence>
<dbReference type="EMBL" id="VDMB01000005">
    <property type="protein sequence ID" value="TYT75255.1"/>
    <property type="molecule type" value="Genomic_DNA"/>
</dbReference>
<dbReference type="PANTHER" id="PTHR33992">
    <property type="entry name" value="RIBONUCLEASE P PROTEIN COMPONENT"/>
    <property type="match status" value="1"/>
</dbReference>
<gene>
    <name evidence="7 9" type="primary">rnpA</name>
    <name evidence="9" type="ORF">FIM25_06005</name>
</gene>
<dbReference type="Proteomes" id="UP000321899">
    <property type="component" value="Unassembled WGS sequence"/>
</dbReference>
<dbReference type="PANTHER" id="PTHR33992:SF1">
    <property type="entry name" value="RIBONUCLEASE P PROTEIN COMPONENT"/>
    <property type="match status" value="1"/>
</dbReference>
<sequence>MKGTGLQRRVKKGCHRRADLQGCFTKADRLRKRGMFVQLSKTGNKVHSRYFLALFSGNGFFRPRVGITASRKVGNAVKRNRIKRLVREYFRTRGKMQITGSLDIHVIAKREVVDQTADRIFSSLQDLFEKIERRSGDLSV</sequence>
<keyword evidence="3 7" id="KW-0540">Nuclease</keyword>
<dbReference type="GO" id="GO:0042781">
    <property type="term" value="F:3'-tRNA processing endoribonuclease activity"/>
    <property type="evidence" value="ECO:0007669"/>
    <property type="project" value="TreeGrafter"/>
</dbReference>